<keyword evidence="3" id="KW-1185">Reference proteome</keyword>
<dbReference type="EMBL" id="AVOT02001820">
    <property type="protein sequence ID" value="MBW0468280.1"/>
    <property type="molecule type" value="Genomic_DNA"/>
</dbReference>
<dbReference type="Proteomes" id="UP000765509">
    <property type="component" value="Unassembled WGS sequence"/>
</dbReference>
<evidence type="ECO:0000256" key="1">
    <source>
        <dbReference type="SAM" id="MobiDB-lite"/>
    </source>
</evidence>
<accession>A0A9Q3GIG7</accession>
<feature type="region of interest" description="Disordered" evidence="1">
    <location>
        <begin position="1"/>
        <end position="86"/>
    </location>
</feature>
<reference evidence="2" key="1">
    <citation type="submission" date="2021-03" db="EMBL/GenBank/DDBJ databases">
        <title>Draft genome sequence of rust myrtle Austropuccinia psidii MF-1, a brazilian biotype.</title>
        <authorList>
            <person name="Quecine M.C."/>
            <person name="Pachon D.M.R."/>
            <person name="Bonatelli M.L."/>
            <person name="Correr F.H."/>
            <person name="Franceschini L.M."/>
            <person name="Leite T.F."/>
            <person name="Margarido G.R.A."/>
            <person name="Almeida C.A."/>
            <person name="Ferrarezi J.A."/>
            <person name="Labate C.A."/>
        </authorList>
    </citation>
    <scope>NUCLEOTIDE SEQUENCE</scope>
    <source>
        <strain evidence="2">MF-1</strain>
    </source>
</reference>
<sequence>MDITLELDTRCHERQKEKSSHKEKKHPVTGSNSFRPSQDSSSKKPHHKESKKGRKFQVSKHKPHASLLNKDNKSIGYEKEKRIDKF</sequence>
<organism evidence="2 3">
    <name type="scientific">Austropuccinia psidii MF-1</name>
    <dbReference type="NCBI Taxonomy" id="1389203"/>
    <lineage>
        <taxon>Eukaryota</taxon>
        <taxon>Fungi</taxon>
        <taxon>Dikarya</taxon>
        <taxon>Basidiomycota</taxon>
        <taxon>Pucciniomycotina</taxon>
        <taxon>Pucciniomycetes</taxon>
        <taxon>Pucciniales</taxon>
        <taxon>Sphaerophragmiaceae</taxon>
        <taxon>Austropuccinia</taxon>
    </lineage>
</organism>
<dbReference type="AlphaFoldDB" id="A0A9Q3GIG7"/>
<gene>
    <name evidence="2" type="ORF">O181_007995</name>
</gene>
<feature type="compositionally biased region" description="Basic and acidic residues" evidence="1">
    <location>
        <begin position="7"/>
        <end position="20"/>
    </location>
</feature>
<proteinExistence type="predicted"/>
<dbReference type="OrthoDB" id="8942758at2759"/>
<feature type="compositionally biased region" description="Basic residues" evidence="1">
    <location>
        <begin position="43"/>
        <end position="64"/>
    </location>
</feature>
<evidence type="ECO:0000313" key="2">
    <source>
        <dbReference type="EMBL" id="MBW0468280.1"/>
    </source>
</evidence>
<evidence type="ECO:0000313" key="3">
    <source>
        <dbReference type="Proteomes" id="UP000765509"/>
    </source>
</evidence>
<name>A0A9Q3GIG7_9BASI</name>
<comment type="caution">
    <text evidence="2">The sequence shown here is derived from an EMBL/GenBank/DDBJ whole genome shotgun (WGS) entry which is preliminary data.</text>
</comment>
<feature type="compositionally biased region" description="Polar residues" evidence="1">
    <location>
        <begin position="29"/>
        <end position="39"/>
    </location>
</feature>
<protein>
    <submittedName>
        <fullName evidence="2">Uncharacterized protein</fullName>
    </submittedName>
</protein>
<feature type="compositionally biased region" description="Basic and acidic residues" evidence="1">
    <location>
        <begin position="70"/>
        <end position="86"/>
    </location>
</feature>